<sequence>MENRPQFAVVPSGPLGDFVRQVTSAINEHSSEELVLPQVASFMKTLVQNDNWLSEEFCKPHPEYYQQYLLYADPDDRFSVVSFVWGPGQATPIHDHTVWGVIGMLRGSEYAQAYDVALDGTQPKPKGETQQLQPGDVECVSPTLGDVHKVWNAFNDRVSVSVHAYGANIGKVSRQVYPVDGSAPKTFISGYSNVN</sequence>
<evidence type="ECO:0000256" key="4">
    <source>
        <dbReference type="ARBA" id="ARBA00023002"/>
    </source>
</evidence>
<keyword evidence="7" id="KW-1185">Reference proteome</keyword>
<evidence type="ECO:0008006" key="8">
    <source>
        <dbReference type="Google" id="ProtNLM"/>
    </source>
</evidence>
<keyword evidence="3" id="KW-0223">Dioxygenase</keyword>
<evidence type="ECO:0000256" key="5">
    <source>
        <dbReference type="ARBA" id="ARBA00023004"/>
    </source>
</evidence>
<dbReference type="PANTHER" id="PTHR12918:SF1">
    <property type="entry name" value="CYSTEINE DIOXYGENASE TYPE 1"/>
    <property type="match status" value="1"/>
</dbReference>
<dbReference type="Pfam" id="PF05995">
    <property type="entry name" value="CDO_I"/>
    <property type="match status" value="1"/>
</dbReference>
<comment type="caution">
    <text evidence="6">The sequence shown here is derived from an EMBL/GenBank/DDBJ whole genome shotgun (WGS) entry which is preliminary data.</text>
</comment>
<proteinExistence type="inferred from homology"/>
<protein>
    <recommendedName>
        <fullName evidence="8">Cysteine dioxygenase</fullName>
    </recommendedName>
</protein>
<name>A0ABQ5YU47_9BURK</name>
<keyword evidence="2" id="KW-0479">Metal-binding</keyword>
<gene>
    <name evidence="6" type="ORF">GCM10007875_20660</name>
</gene>
<dbReference type="CDD" id="cd10548">
    <property type="entry name" value="cupin_CDO"/>
    <property type="match status" value="1"/>
</dbReference>
<evidence type="ECO:0000256" key="1">
    <source>
        <dbReference type="ARBA" id="ARBA00006622"/>
    </source>
</evidence>
<dbReference type="RefSeq" id="WP_284281669.1">
    <property type="nucleotide sequence ID" value="NZ_BSOJ01000020.1"/>
</dbReference>
<reference evidence="7" key="1">
    <citation type="journal article" date="2019" name="Int. J. Syst. Evol. Microbiol.">
        <title>The Global Catalogue of Microorganisms (GCM) 10K type strain sequencing project: providing services to taxonomists for standard genome sequencing and annotation.</title>
        <authorList>
            <consortium name="The Broad Institute Genomics Platform"/>
            <consortium name="The Broad Institute Genome Sequencing Center for Infectious Disease"/>
            <person name="Wu L."/>
            <person name="Ma J."/>
        </authorList>
    </citation>
    <scope>NUCLEOTIDE SEQUENCE [LARGE SCALE GENOMIC DNA]</scope>
    <source>
        <strain evidence="7">NBRC 105857</strain>
    </source>
</reference>
<keyword evidence="4" id="KW-0560">Oxidoreductase</keyword>
<accession>A0ABQ5YU47</accession>
<dbReference type="PANTHER" id="PTHR12918">
    <property type="entry name" value="CYSTEINE DIOXYGENASE"/>
    <property type="match status" value="1"/>
</dbReference>
<evidence type="ECO:0000313" key="7">
    <source>
        <dbReference type="Proteomes" id="UP001156664"/>
    </source>
</evidence>
<dbReference type="SUPFAM" id="SSF51182">
    <property type="entry name" value="RmlC-like cupins"/>
    <property type="match status" value="1"/>
</dbReference>
<evidence type="ECO:0000256" key="2">
    <source>
        <dbReference type="ARBA" id="ARBA00022723"/>
    </source>
</evidence>
<keyword evidence="5" id="KW-0408">Iron</keyword>
<dbReference type="EMBL" id="BSOJ01000020">
    <property type="protein sequence ID" value="GLR26976.1"/>
    <property type="molecule type" value="Genomic_DNA"/>
</dbReference>
<comment type="similarity">
    <text evidence="1">Belongs to the cysteine dioxygenase family.</text>
</comment>
<dbReference type="InterPro" id="IPR011051">
    <property type="entry name" value="RmlC_Cupin_sf"/>
</dbReference>
<dbReference type="InterPro" id="IPR014710">
    <property type="entry name" value="RmlC-like_jellyroll"/>
</dbReference>
<evidence type="ECO:0000313" key="6">
    <source>
        <dbReference type="EMBL" id="GLR26976.1"/>
    </source>
</evidence>
<evidence type="ECO:0000256" key="3">
    <source>
        <dbReference type="ARBA" id="ARBA00022964"/>
    </source>
</evidence>
<dbReference type="Gene3D" id="2.60.120.10">
    <property type="entry name" value="Jelly Rolls"/>
    <property type="match status" value="1"/>
</dbReference>
<dbReference type="InterPro" id="IPR010300">
    <property type="entry name" value="CDO_1"/>
</dbReference>
<organism evidence="6 7">
    <name type="scientific">Limnobacter litoralis</name>
    <dbReference type="NCBI Taxonomy" id="481366"/>
    <lineage>
        <taxon>Bacteria</taxon>
        <taxon>Pseudomonadati</taxon>
        <taxon>Pseudomonadota</taxon>
        <taxon>Betaproteobacteria</taxon>
        <taxon>Burkholderiales</taxon>
        <taxon>Burkholderiaceae</taxon>
        <taxon>Limnobacter</taxon>
    </lineage>
</organism>
<dbReference type="Proteomes" id="UP001156664">
    <property type="component" value="Unassembled WGS sequence"/>
</dbReference>